<organism evidence="6 7">
    <name type="scientific">Clostridium tetani</name>
    <dbReference type="NCBI Taxonomy" id="1513"/>
    <lineage>
        <taxon>Bacteria</taxon>
        <taxon>Bacillati</taxon>
        <taxon>Bacillota</taxon>
        <taxon>Clostridia</taxon>
        <taxon>Eubacteriales</taxon>
        <taxon>Clostridiaceae</taxon>
        <taxon>Clostridium</taxon>
    </lineage>
</organism>
<dbReference type="AlphaFoldDB" id="A0A4V1LEZ5"/>
<accession>A0A4V1LEZ5</accession>
<dbReference type="EMBL" id="AP026818">
    <property type="protein sequence ID" value="BDR80407.1"/>
    <property type="molecule type" value="Genomic_DNA"/>
</dbReference>
<protein>
    <submittedName>
        <fullName evidence="5">Glycosyl transferase family 2</fullName>
    </submittedName>
    <submittedName>
        <fullName evidence="6">Glycosyltransferase family 2 protein</fullName>
    </submittedName>
</protein>
<reference evidence="6 7" key="1">
    <citation type="submission" date="2018-06" db="EMBL/GenBank/DDBJ databases">
        <title>Genome conservation of Clostridium tetani.</title>
        <authorList>
            <person name="Bruggemann H."/>
            <person name="Popoff M.R."/>
        </authorList>
    </citation>
    <scope>NUCLEOTIDE SEQUENCE [LARGE SCALE GENOMIC DNA]</scope>
    <source>
        <strain evidence="6 7">2017.061</strain>
    </source>
</reference>
<keyword evidence="2" id="KW-0328">Glycosyltransferase</keyword>
<name>A0A4V1LEZ5_CLOTA</name>
<evidence type="ECO:0000256" key="4">
    <source>
        <dbReference type="SAM" id="Phobius"/>
    </source>
</evidence>
<dbReference type="Gene3D" id="3.90.550.10">
    <property type="entry name" value="Spore Coat Polysaccharide Biosynthesis Protein SpsA, Chain A"/>
    <property type="match status" value="1"/>
</dbReference>
<feature type="transmembrane region" description="Helical" evidence="4">
    <location>
        <begin position="378"/>
        <end position="403"/>
    </location>
</feature>
<sequence length="419" mass="49071">MNYSILDYLFIYSLASIWVLLLMNIILSLSGYSYYKCAEKIKLNKMPSNDYPFVSIIVPAHNEEKVIEKTVKSLLLLDYPKNKMEIIVVNDNSQDNTATLLENLKREYDMDNLKIINTDNITGGKGKSNALNIGFNHSVGELIAIYDADNTPNKLALKYLVQTIKKDENLGAVIGKFRTRNKERNLLTKFINIETLSFQWMAQAGRWQLFNLCTIPGTNFIIRRDIIKEIGGWDIKAIAEDTEISFRIYKLGYKIKFMPLAVTWEQEPESLKVWFKQRTRWVKGNIYVLLKHMKNIGNKEHKSILFDIVYFFTVYFLFLSSVIISDFIFITSLFSDLQINVLGNFLVLWILAYLLFILEVGLTLTLEKGESNFKNIALIPIMYFTYCQMWMIVSIKGMFQYFFDNLFKREVKWYKTERF</sequence>
<gene>
    <name evidence="6" type="ORF">DP130_00180</name>
    <name evidence="5" type="ORF">K234311028_06530</name>
</gene>
<evidence type="ECO:0000313" key="8">
    <source>
        <dbReference type="Proteomes" id="UP001321763"/>
    </source>
</evidence>
<keyword evidence="4" id="KW-0472">Membrane</keyword>
<dbReference type="GO" id="GO:0016757">
    <property type="term" value="F:glycosyltransferase activity"/>
    <property type="evidence" value="ECO:0007669"/>
    <property type="project" value="UniProtKB-KW"/>
</dbReference>
<keyword evidence="4" id="KW-0812">Transmembrane</keyword>
<dbReference type="SUPFAM" id="SSF53448">
    <property type="entry name" value="Nucleotide-diphospho-sugar transferases"/>
    <property type="match status" value="1"/>
</dbReference>
<evidence type="ECO:0000313" key="5">
    <source>
        <dbReference type="EMBL" id="BDR80407.1"/>
    </source>
</evidence>
<evidence type="ECO:0000313" key="7">
    <source>
        <dbReference type="Proteomes" id="UP000290921"/>
    </source>
</evidence>
<evidence type="ECO:0000256" key="2">
    <source>
        <dbReference type="ARBA" id="ARBA00022676"/>
    </source>
</evidence>
<keyword evidence="3 6" id="KW-0808">Transferase</keyword>
<evidence type="ECO:0000313" key="6">
    <source>
        <dbReference type="EMBL" id="RXI50426.1"/>
    </source>
</evidence>
<feature type="transmembrane region" description="Helical" evidence="4">
    <location>
        <begin position="12"/>
        <end position="35"/>
    </location>
</feature>
<dbReference type="PANTHER" id="PTHR43630:SF1">
    <property type="entry name" value="POLY-BETA-1,6-N-ACETYL-D-GLUCOSAMINE SYNTHASE"/>
    <property type="match status" value="1"/>
</dbReference>
<proteinExistence type="inferred from homology"/>
<dbReference type="CDD" id="cd06423">
    <property type="entry name" value="CESA_like"/>
    <property type="match status" value="1"/>
</dbReference>
<comment type="similarity">
    <text evidence="1">Belongs to the glycosyltransferase 2 family.</text>
</comment>
<evidence type="ECO:0000256" key="3">
    <source>
        <dbReference type="ARBA" id="ARBA00022679"/>
    </source>
</evidence>
<dbReference type="Pfam" id="PF13641">
    <property type="entry name" value="Glyco_tranf_2_3"/>
    <property type="match status" value="1"/>
</dbReference>
<feature type="transmembrane region" description="Helical" evidence="4">
    <location>
        <begin position="346"/>
        <end position="366"/>
    </location>
</feature>
<dbReference type="EMBL" id="QMAP01000001">
    <property type="protein sequence ID" value="RXI50426.1"/>
    <property type="molecule type" value="Genomic_DNA"/>
</dbReference>
<dbReference type="PANTHER" id="PTHR43630">
    <property type="entry name" value="POLY-BETA-1,6-N-ACETYL-D-GLUCOSAMINE SYNTHASE"/>
    <property type="match status" value="1"/>
</dbReference>
<dbReference type="RefSeq" id="WP_129029542.1">
    <property type="nucleotide sequence ID" value="NZ_AP026806.1"/>
</dbReference>
<keyword evidence="4" id="KW-1133">Transmembrane helix</keyword>
<dbReference type="Proteomes" id="UP000290921">
    <property type="component" value="Unassembled WGS sequence"/>
</dbReference>
<evidence type="ECO:0000256" key="1">
    <source>
        <dbReference type="ARBA" id="ARBA00006739"/>
    </source>
</evidence>
<reference evidence="5 8" key="2">
    <citation type="submission" date="2022-09" db="EMBL/GenBank/DDBJ databases">
        <title>complete genome sequences of Clostridium tetani str. KHSU-234311-028 isolated from soil.</title>
        <authorList>
            <person name="Sekizuka T."/>
            <person name="Shitada C."/>
            <person name="Takahashi M."/>
            <person name="Kuroda M."/>
        </authorList>
    </citation>
    <scope>NUCLEOTIDE SEQUENCE [LARGE SCALE GENOMIC DNA]</scope>
    <source>
        <strain evidence="5 8">KHSU-234311-028</strain>
    </source>
</reference>
<feature type="transmembrane region" description="Helical" evidence="4">
    <location>
        <begin position="308"/>
        <end position="334"/>
    </location>
</feature>
<dbReference type="Proteomes" id="UP001321763">
    <property type="component" value="Chromosome"/>
</dbReference>
<dbReference type="InterPro" id="IPR029044">
    <property type="entry name" value="Nucleotide-diphossugar_trans"/>
</dbReference>